<accession>E3MMX2</accession>
<feature type="transmembrane region" description="Helical" evidence="6">
    <location>
        <begin position="31"/>
        <end position="57"/>
    </location>
</feature>
<protein>
    <submittedName>
        <fullName evidence="7">CRE-SRE-46 protein</fullName>
    </submittedName>
</protein>
<evidence type="ECO:0000256" key="6">
    <source>
        <dbReference type="SAM" id="Phobius"/>
    </source>
</evidence>
<dbReference type="OMA" id="CIFITIR"/>
<dbReference type="InterPro" id="IPR004151">
    <property type="entry name" value="7TM_GPCR_serpentine_rcpt_Sre"/>
</dbReference>
<keyword evidence="8" id="KW-1185">Reference proteome</keyword>
<keyword evidence="5 6" id="KW-0472">Membrane</keyword>
<dbReference type="PANTHER" id="PTHR47631:SF1">
    <property type="entry name" value="SERPENTINE RECEPTOR, CLASS E (EPSILON)"/>
    <property type="match status" value="1"/>
</dbReference>
<feature type="transmembrane region" description="Helical" evidence="6">
    <location>
        <begin position="69"/>
        <end position="90"/>
    </location>
</feature>
<dbReference type="eggNOG" id="ENOG502T37H">
    <property type="taxonomic scope" value="Eukaryota"/>
</dbReference>
<organism evidence="8">
    <name type="scientific">Caenorhabditis remanei</name>
    <name type="common">Caenorhabditis vulgaris</name>
    <dbReference type="NCBI Taxonomy" id="31234"/>
    <lineage>
        <taxon>Eukaryota</taxon>
        <taxon>Metazoa</taxon>
        <taxon>Ecdysozoa</taxon>
        <taxon>Nematoda</taxon>
        <taxon>Chromadorea</taxon>
        <taxon>Rhabditida</taxon>
        <taxon>Rhabditina</taxon>
        <taxon>Rhabditomorpha</taxon>
        <taxon>Rhabditoidea</taxon>
        <taxon>Rhabditidae</taxon>
        <taxon>Peloderinae</taxon>
        <taxon>Caenorhabditis</taxon>
    </lineage>
</organism>
<proteinExistence type="inferred from homology"/>
<reference evidence="7" key="1">
    <citation type="submission" date="2007-07" db="EMBL/GenBank/DDBJ databases">
        <title>PCAP assembly of the Caenorhabditis remanei genome.</title>
        <authorList>
            <consortium name="The Caenorhabditis remanei Sequencing Consortium"/>
            <person name="Wilson R.K."/>
        </authorList>
    </citation>
    <scope>NUCLEOTIDE SEQUENCE [LARGE SCALE GENOMIC DNA]</scope>
    <source>
        <strain evidence="7">PB4641</strain>
    </source>
</reference>
<name>E3MMX2_CAERE</name>
<evidence type="ECO:0000256" key="1">
    <source>
        <dbReference type="ARBA" id="ARBA00004141"/>
    </source>
</evidence>
<evidence type="ECO:0000256" key="3">
    <source>
        <dbReference type="ARBA" id="ARBA00022692"/>
    </source>
</evidence>
<comment type="similarity">
    <text evidence="2">Belongs to the nematode receptor-like protein sre family.</text>
</comment>
<dbReference type="InParanoid" id="E3MMX2"/>
<gene>
    <name evidence="7" type="primary">Cre-sre-46</name>
    <name evidence="7" type="ORF">CRE_04101</name>
</gene>
<dbReference type="PANTHER" id="PTHR47631">
    <property type="entry name" value="SERPENTINE RECEPTOR, CLASS E (EPSILON)-RELATED"/>
    <property type="match status" value="1"/>
</dbReference>
<dbReference type="Proteomes" id="UP000008281">
    <property type="component" value="Unassembled WGS sequence"/>
</dbReference>
<dbReference type="GO" id="GO:0016020">
    <property type="term" value="C:membrane"/>
    <property type="evidence" value="ECO:0007669"/>
    <property type="project" value="UniProtKB-SubCell"/>
</dbReference>
<keyword evidence="4 6" id="KW-1133">Transmembrane helix</keyword>
<dbReference type="Pfam" id="PF03125">
    <property type="entry name" value="Sre"/>
    <property type="match status" value="1"/>
</dbReference>
<evidence type="ECO:0000313" key="8">
    <source>
        <dbReference type="Proteomes" id="UP000008281"/>
    </source>
</evidence>
<dbReference type="GO" id="GO:0007606">
    <property type="term" value="P:sensory perception of chemical stimulus"/>
    <property type="evidence" value="ECO:0007669"/>
    <property type="project" value="InterPro"/>
</dbReference>
<evidence type="ECO:0000313" key="7">
    <source>
        <dbReference type="EMBL" id="EFP05226.1"/>
    </source>
</evidence>
<evidence type="ECO:0000256" key="5">
    <source>
        <dbReference type="ARBA" id="ARBA00023136"/>
    </source>
</evidence>
<dbReference type="HOGENOM" id="CLU_1534004_0_0_1"/>
<dbReference type="EMBL" id="DS268458">
    <property type="protein sequence ID" value="EFP05226.1"/>
    <property type="molecule type" value="Genomic_DNA"/>
</dbReference>
<comment type="subcellular location">
    <subcellularLocation>
        <location evidence="1">Membrane</location>
        <topology evidence="1">Multi-pass membrane protein</topology>
    </subcellularLocation>
</comment>
<keyword evidence="3 6" id="KW-0812">Transmembrane</keyword>
<dbReference type="STRING" id="31234.E3MMX2"/>
<dbReference type="AlphaFoldDB" id="E3MMX2"/>
<evidence type="ECO:0000256" key="4">
    <source>
        <dbReference type="ARBA" id="ARBA00022989"/>
    </source>
</evidence>
<evidence type="ECO:0000256" key="2">
    <source>
        <dbReference type="ARBA" id="ARBA00006803"/>
    </source>
</evidence>
<feature type="transmembrane region" description="Helical" evidence="6">
    <location>
        <begin position="131"/>
        <end position="156"/>
    </location>
</feature>
<sequence>MLFLVGNSTNNIKLCFPIYILQEFKLLTFPWILLVIIELILYLLTLFFAVKCAFIIMKVRAFHKNLSSLALVLILQYAEPLIAKVISWPYETGFWTLKGSPNISFSNTTIRQWWTEKETEMIQITDFSLNFYFFISGFLKLHYAISMSNILLVVAIERSLACYFLNDYEKNHDSG</sequence>